<keyword evidence="2 6" id="KW-0812">Transmembrane</keyword>
<feature type="compositionally biased region" description="Polar residues" evidence="5">
    <location>
        <begin position="550"/>
        <end position="559"/>
    </location>
</feature>
<evidence type="ECO:0000313" key="8">
    <source>
        <dbReference type="Proteomes" id="UP000054196"/>
    </source>
</evidence>
<dbReference type="CDD" id="cd12087">
    <property type="entry name" value="TM_EGFR-like"/>
    <property type="match status" value="1"/>
</dbReference>
<dbReference type="EMBL" id="JH687557">
    <property type="protein sequence ID" value="EIN03993.1"/>
    <property type="molecule type" value="Genomic_DNA"/>
</dbReference>
<dbReference type="Proteomes" id="UP000054196">
    <property type="component" value="Unassembled WGS sequence"/>
</dbReference>
<evidence type="ECO:0000313" key="7">
    <source>
        <dbReference type="EMBL" id="EIN03993.1"/>
    </source>
</evidence>
<feature type="compositionally biased region" description="Polar residues" evidence="5">
    <location>
        <begin position="878"/>
        <end position="913"/>
    </location>
</feature>
<dbReference type="eggNOG" id="ENOG502RZBP">
    <property type="taxonomic scope" value="Eukaryota"/>
</dbReference>
<feature type="region of interest" description="Disordered" evidence="5">
    <location>
        <begin position="237"/>
        <end position="272"/>
    </location>
</feature>
<evidence type="ECO:0000256" key="5">
    <source>
        <dbReference type="SAM" id="MobiDB-lite"/>
    </source>
</evidence>
<dbReference type="GO" id="GO:0016020">
    <property type="term" value="C:membrane"/>
    <property type="evidence" value="ECO:0007669"/>
    <property type="project" value="UniProtKB-SubCell"/>
</dbReference>
<feature type="compositionally biased region" description="Polar residues" evidence="5">
    <location>
        <begin position="737"/>
        <end position="748"/>
    </location>
</feature>
<dbReference type="HOGENOM" id="CLU_007969_0_0_1"/>
<comment type="subcellular location">
    <subcellularLocation>
        <location evidence="1">Membrane</location>
        <topology evidence="1">Single-pass membrane protein</topology>
    </subcellularLocation>
</comment>
<keyword evidence="8" id="KW-1185">Reference proteome</keyword>
<dbReference type="GeneID" id="18880221"/>
<protein>
    <submittedName>
        <fullName evidence="7">Uncharacterized protein</fullName>
    </submittedName>
</protein>
<accession>R7S192</accession>
<keyword evidence="4 6" id="KW-0472">Membrane</keyword>
<dbReference type="AlphaFoldDB" id="R7S192"/>
<organism evidence="7 8">
    <name type="scientific">Punctularia strigosozonata (strain HHB-11173)</name>
    <name type="common">White-rot fungus</name>
    <dbReference type="NCBI Taxonomy" id="741275"/>
    <lineage>
        <taxon>Eukaryota</taxon>
        <taxon>Fungi</taxon>
        <taxon>Dikarya</taxon>
        <taxon>Basidiomycota</taxon>
        <taxon>Agaricomycotina</taxon>
        <taxon>Agaricomycetes</taxon>
        <taxon>Corticiales</taxon>
        <taxon>Punctulariaceae</taxon>
        <taxon>Punctularia</taxon>
    </lineage>
</organism>
<dbReference type="InterPro" id="IPR051694">
    <property type="entry name" value="Immunoregulatory_rcpt-like"/>
</dbReference>
<feature type="compositionally biased region" description="Low complexity" evidence="5">
    <location>
        <begin position="945"/>
        <end position="961"/>
    </location>
</feature>
<dbReference type="GO" id="GO:0071944">
    <property type="term" value="C:cell periphery"/>
    <property type="evidence" value="ECO:0007669"/>
    <property type="project" value="UniProtKB-ARBA"/>
</dbReference>
<feature type="compositionally biased region" description="Polar residues" evidence="5">
    <location>
        <begin position="242"/>
        <end position="251"/>
    </location>
</feature>
<dbReference type="OMA" id="QTPIWTG"/>
<feature type="compositionally biased region" description="Low complexity" evidence="5">
    <location>
        <begin position="97"/>
        <end position="148"/>
    </location>
</feature>
<dbReference type="KEGG" id="psq:PUNSTDRAFT_139035"/>
<dbReference type="RefSeq" id="XP_007388782.1">
    <property type="nucleotide sequence ID" value="XM_007388720.1"/>
</dbReference>
<keyword evidence="3 6" id="KW-1133">Transmembrane helix</keyword>
<feature type="transmembrane region" description="Helical" evidence="6">
    <location>
        <begin position="193"/>
        <end position="218"/>
    </location>
</feature>
<feature type="compositionally biased region" description="Low complexity" evidence="5">
    <location>
        <begin position="532"/>
        <end position="549"/>
    </location>
</feature>
<feature type="region of interest" description="Disordered" evidence="5">
    <location>
        <begin position="654"/>
        <end position="702"/>
    </location>
</feature>
<evidence type="ECO:0000256" key="2">
    <source>
        <dbReference type="ARBA" id="ARBA00022692"/>
    </source>
</evidence>
<evidence type="ECO:0000256" key="4">
    <source>
        <dbReference type="ARBA" id="ARBA00023136"/>
    </source>
</evidence>
<feature type="region of interest" description="Disordered" evidence="5">
    <location>
        <begin position="483"/>
        <end position="503"/>
    </location>
</feature>
<evidence type="ECO:0000256" key="3">
    <source>
        <dbReference type="ARBA" id="ARBA00022989"/>
    </source>
</evidence>
<feature type="region of interest" description="Disordered" evidence="5">
    <location>
        <begin position="735"/>
        <end position="768"/>
    </location>
</feature>
<feature type="region of interest" description="Disordered" evidence="5">
    <location>
        <begin position="97"/>
        <end position="151"/>
    </location>
</feature>
<feature type="region of interest" description="Disordered" evidence="5">
    <location>
        <begin position="830"/>
        <end position="1008"/>
    </location>
</feature>
<feature type="compositionally biased region" description="Polar residues" evidence="5">
    <location>
        <begin position="343"/>
        <end position="352"/>
    </location>
</feature>
<dbReference type="PANTHER" id="PTHR15549">
    <property type="entry name" value="PAIRED IMMUNOGLOBULIN-LIKE TYPE 2 RECEPTOR"/>
    <property type="match status" value="1"/>
</dbReference>
<feature type="compositionally biased region" description="Polar residues" evidence="5">
    <location>
        <begin position="375"/>
        <end position="385"/>
    </location>
</feature>
<feature type="region of interest" description="Disordered" evidence="5">
    <location>
        <begin position="341"/>
        <end position="454"/>
    </location>
</feature>
<sequence>MASQDLPPWMTLATSTFTDAAGNPTATAEVTLELPLTYFGPSVSLPLRLSWHGQIARLRTVGLTAWGQIPLGPDWVWGGSTEPASIGIPNTGITTTTAIPTSAPATTTSVATTVPTASESSDTASDTSATTSLTSIGPSTSSIPSSQTAPVTSIAPTGTLLSSSPVLPSTLSSSSAIPTAVSGHTSHSRTVTLIAAIVGGVAGLFLIAALLIGCWLCWRRRRQRQAPLGTGWEMIYPEDPSALQSPISPTHSIEGERPQSPGEGGGEEDPFLQRSNRADMEMIGGARLVTVPPHVLRPSDSGGDDGGMYYVDAMEDRAFYNPDEEKERERQAQLTNAAATNAMVTQPQSQRNSDSDPEVGVVGSRRHSQKEDEQAQTMRDAQPQSDGEDDLDGTTAHDHDEAPDADAPLLRRPGAALWLGRSPAGLDRASPNPSRRSRGSRANTPFGSRSALSIPHSDAGEVEHAELLTATRVHTPYGTPVAAHPQLHGSGNERAVGAGSVSSASSNSILGLSGLARIGRFSWFRRIDSGASGRSSTAAAARPSSRATGNRSRPTSRPSWYTPRTPGANDVEAGTGSSNGAGLLGADLVGRRIVPPSSYMAVAQGDGERPISTVSGRSAVSSGNTIYYDAPSRPLTPGTPVTSAATAFPPVPPMPASFRSRPATPPSGQTPASGVATPTAAHLRGGDHPGSSHAAVPTTGPPAYEDLPTTQSQYFTPTEIPPGVDVLDLPIPRPASPFSTVSSTNSNRPRPKSLQFPPGLAPSAIPSPRVWTDLANSSSSREGVSPAASNVGSGVSGIGITLELEDAPPSAVGGWRTLASANDRRTTFGQAPVLVHPERTQTSDQGSLHSHVHSIPGSSRGSDSVPPSGRYIPIASIGSRSASSLHSGPRSQEPSGSSGETGGATLSHSGSISSDDRIKRGRRTRSPADLRSPHVSLGAVGGRVPRLPELNLPSSPLHLSPQASGDDITTASTGHSPLLGSTRAGTVSGTIGTTATNSSVSTHTSITDPSTGIVMHFPSVPWTSGQERDWPADAWSEFPGEDGMRCWGPPSRLFAMRSTLRQQNDLEHV</sequence>
<proteinExistence type="predicted"/>
<gene>
    <name evidence="7" type="ORF">PUNSTDRAFT_139035</name>
</gene>
<evidence type="ECO:0000256" key="1">
    <source>
        <dbReference type="ARBA" id="ARBA00004167"/>
    </source>
</evidence>
<dbReference type="OrthoDB" id="2563978at2759"/>
<feature type="compositionally biased region" description="Polar residues" evidence="5">
    <location>
        <begin position="983"/>
        <end position="1008"/>
    </location>
</feature>
<reference evidence="8" key="1">
    <citation type="journal article" date="2012" name="Science">
        <title>The Paleozoic origin of enzymatic lignin decomposition reconstructed from 31 fungal genomes.</title>
        <authorList>
            <person name="Floudas D."/>
            <person name="Binder M."/>
            <person name="Riley R."/>
            <person name="Barry K."/>
            <person name="Blanchette R.A."/>
            <person name="Henrissat B."/>
            <person name="Martinez A.T."/>
            <person name="Otillar R."/>
            <person name="Spatafora J.W."/>
            <person name="Yadav J.S."/>
            <person name="Aerts A."/>
            <person name="Benoit I."/>
            <person name="Boyd A."/>
            <person name="Carlson A."/>
            <person name="Copeland A."/>
            <person name="Coutinho P.M."/>
            <person name="de Vries R.P."/>
            <person name="Ferreira P."/>
            <person name="Findley K."/>
            <person name="Foster B."/>
            <person name="Gaskell J."/>
            <person name="Glotzer D."/>
            <person name="Gorecki P."/>
            <person name="Heitman J."/>
            <person name="Hesse C."/>
            <person name="Hori C."/>
            <person name="Igarashi K."/>
            <person name="Jurgens J.A."/>
            <person name="Kallen N."/>
            <person name="Kersten P."/>
            <person name="Kohler A."/>
            <person name="Kuees U."/>
            <person name="Kumar T.K.A."/>
            <person name="Kuo A."/>
            <person name="LaButti K."/>
            <person name="Larrondo L.F."/>
            <person name="Lindquist E."/>
            <person name="Ling A."/>
            <person name="Lombard V."/>
            <person name="Lucas S."/>
            <person name="Lundell T."/>
            <person name="Martin R."/>
            <person name="McLaughlin D.J."/>
            <person name="Morgenstern I."/>
            <person name="Morin E."/>
            <person name="Murat C."/>
            <person name="Nagy L.G."/>
            <person name="Nolan M."/>
            <person name="Ohm R.A."/>
            <person name="Patyshakuliyeva A."/>
            <person name="Rokas A."/>
            <person name="Ruiz-Duenas F.J."/>
            <person name="Sabat G."/>
            <person name="Salamov A."/>
            <person name="Samejima M."/>
            <person name="Schmutz J."/>
            <person name="Slot J.C."/>
            <person name="St John F."/>
            <person name="Stenlid J."/>
            <person name="Sun H."/>
            <person name="Sun S."/>
            <person name="Syed K."/>
            <person name="Tsang A."/>
            <person name="Wiebenga A."/>
            <person name="Young D."/>
            <person name="Pisabarro A."/>
            <person name="Eastwood D.C."/>
            <person name="Martin F."/>
            <person name="Cullen D."/>
            <person name="Grigoriev I.V."/>
            <person name="Hibbett D.S."/>
        </authorList>
    </citation>
    <scope>NUCLEOTIDE SEQUENCE [LARGE SCALE GENOMIC DNA]</scope>
    <source>
        <strain evidence="8">HHB-11173 SS5</strain>
    </source>
</reference>
<evidence type="ECO:0000256" key="6">
    <source>
        <dbReference type="SAM" id="Phobius"/>
    </source>
</evidence>
<feature type="region of interest" description="Disordered" evidence="5">
    <location>
        <begin position="532"/>
        <end position="578"/>
    </location>
</feature>
<name>R7S192_PUNST</name>